<accession>A0A2B7XYA5</accession>
<gene>
    <name evidence="1" type="ORF">AJ79_03340</name>
</gene>
<reference evidence="1 2" key="1">
    <citation type="submission" date="2017-10" db="EMBL/GenBank/DDBJ databases">
        <title>Comparative genomics in systemic dimorphic fungi from Ajellomycetaceae.</title>
        <authorList>
            <person name="Munoz J.F."/>
            <person name="Mcewen J.G."/>
            <person name="Clay O.K."/>
            <person name="Cuomo C.A."/>
        </authorList>
    </citation>
    <scope>NUCLEOTIDE SEQUENCE [LARGE SCALE GENOMIC DNA]</scope>
    <source>
        <strain evidence="1 2">UAMH5409</strain>
    </source>
</reference>
<dbReference type="InterPro" id="IPR036047">
    <property type="entry name" value="F-box-like_dom_sf"/>
</dbReference>
<proteinExistence type="predicted"/>
<dbReference type="AlphaFoldDB" id="A0A2B7XYA5"/>
<evidence type="ECO:0000313" key="1">
    <source>
        <dbReference type="EMBL" id="PGH13925.1"/>
    </source>
</evidence>
<dbReference type="Proteomes" id="UP000223968">
    <property type="component" value="Unassembled WGS sequence"/>
</dbReference>
<sequence length="480" mass="56122">MANPTPTTSRWRRIFDRMRTMYSRLFITEIVDPNDGPSHNHQSSCTECKYSTFDRQRYCPELYRRYVTPGQERNRQRSMLHRLPPETVHLIIGYLEAYEVECLRHVCRLFYHNYSPERPLISQERFELQCLMEREPWANTLACRKCRNHRHHRSMFYPLDWDINPLDRECKEYRQLLQFCPYSSFSFKDVQRLVRLPRREQFWPCAHNSFDLAMRLQGRKISTVDGQWCIVRRNSNCILATTVLVAIYHTAKVPLPQEAHEAFKALDVPLCPHLHLGDPEVMAQYTPGHGAAPSHIAKASPGCNCPDCVGFRCPFCHSTFRFRVLIQRGSAANACLGVEVYRNLGTLQDSNDPLWLSQLSVPIGPELASRWSEELVNLHRRICTDVPQHNSESRCIAKELKLRARNVLREKEVFTRASGNSNVRIKDLHKPLCKPRLGYFGNKDWHWEGYGTDGYLVDKNFQFKDIPQGLFPLYTAPRRV</sequence>
<keyword evidence="2" id="KW-1185">Reference proteome</keyword>
<evidence type="ECO:0008006" key="3">
    <source>
        <dbReference type="Google" id="ProtNLM"/>
    </source>
</evidence>
<name>A0A2B7XYA5_9EURO</name>
<protein>
    <recommendedName>
        <fullName evidence="3">F-box domain-containing protein</fullName>
    </recommendedName>
</protein>
<dbReference type="OrthoDB" id="4176762at2759"/>
<comment type="caution">
    <text evidence="1">The sequence shown here is derived from an EMBL/GenBank/DDBJ whole genome shotgun (WGS) entry which is preliminary data.</text>
</comment>
<dbReference type="SUPFAM" id="SSF81383">
    <property type="entry name" value="F-box domain"/>
    <property type="match status" value="1"/>
</dbReference>
<evidence type="ECO:0000313" key="2">
    <source>
        <dbReference type="Proteomes" id="UP000223968"/>
    </source>
</evidence>
<organism evidence="1 2">
    <name type="scientific">Helicocarpus griseus UAMH5409</name>
    <dbReference type="NCBI Taxonomy" id="1447875"/>
    <lineage>
        <taxon>Eukaryota</taxon>
        <taxon>Fungi</taxon>
        <taxon>Dikarya</taxon>
        <taxon>Ascomycota</taxon>
        <taxon>Pezizomycotina</taxon>
        <taxon>Eurotiomycetes</taxon>
        <taxon>Eurotiomycetidae</taxon>
        <taxon>Onygenales</taxon>
        <taxon>Ajellomycetaceae</taxon>
        <taxon>Helicocarpus</taxon>
    </lineage>
</organism>
<dbReference type="EMBL" id="PDNB01000040">
    <property type="protein sequence ID" value="PGH13925.1"/>
    <property type="molecule type" value="Genomic_DNA"/>
</dbReference>